<evidence type="ECO:0000313" key="1">
    <source>
        <dbReference type="EMBL" id="MFC6647415.1"/>
    </source>
</evidence>
<gene>
    <name evidence="1" type="ORF">ACFQBQ_17920</name>
</gene>
<comment type="caution">
    <text evidence="1">The sequence shown here is derived from an EMBL/GenBank/DDBJ whole genome shotgun (WGS) entry which is preliminary data.</text>
</comment>
<dbReference type="Proteomes" id="UP001596391">
    <property type="component" value="Unassembled WGS sequence"/>
</dbReference>
<dbReference type="InterPro" id="IPR029056">
    <property type="entry name" value="Ribokinase-like"/>
</dbReference>
<reference evidence="2" key="1">
    <citation type="journal article" date="2019" name="Int. J. Syst. Evol. Microbiol.">
        <title>The Global Catalogue of Microorganisms (GCM) 10K type strain sequencing project: providing services to taxonomists for standard genome sequencing and annotation.</title>
        <authorList>
            <consortium name="The Broad Institute Genomics Platform"/>
            <consortium name="The Broad Institute Genome Sequencing Center for Infectious Disease"/>
            <person name="Wu L."/>
            <person name="Ma J."/>
        </authorList>
    </citation>
    <scope>NUCLEOTIDE SEQUENCE [LARGE SCALE GENOMIC DNA]</scope>
    <source>
        <strain evidence="2">CGMCC 1.16026</strain>
    </source>
</reference>
<sequence>MIEDVHKILQLLEGGFSDLHVLVVGDLMLDRYILGEVDRISPEALCRYCATRSGMSARAARRTLR</sequence>
<keyword evidence="2" id="KW-1185">Reference proteome</keyword>
<dbReference type="Gene3D" id="3.40.1190.20">
    <property type="match status" value="1"/>
</dbReference>
<evidence type="ECO:0000313" key="2">
    <source>
        <dbReference type="Proteomes" id="UP001596391"/>
    </source>
</evidence>
<protein>
    <submittedName>
        <fullName evidence="1">Uncharacterized protein</fullName>
    </submittedName>
</protein>
<accession>A0ABW1ZEJ6</accession>
<organism evidence="1 2">
    <name type="scientific">Granulicella cerasi</name>
    <dbReference type="NCBI Taxonomy" id="741063"/>
    <lineage>
        <taxon>Bacteria</taxon>
        <taxon>Pseudomonadati</taxon>
        <taxon>Acidobacteriota</taxon>
        <taxon>Terriglobia</taxon>
        <taxon>Terriglobales</taxon>
        <taxon>Acidobacteriaceae</taxon>
        <taxon>Granulicella</taxon>
    </lineage>
</organism>
<dbReference type="RefSeq" id="WP_390236275.1">
    <property type="nucleotide sequence ID" value="NZ_JBHSWI010000001.1"/>
</dbReference>
<dbReference type="EMBL" id="JBHSWI010000001">
    <property type="protein sequence ID" value="MFC6647415.1"/>
    <property type="molecule type" value="Genomic_DNA"/>
</dbReference>
<proteinExistence type="predicted"/>
<name>A0ABW1ZEJ6_9BACT</name>